<dbReference type="OrthoDB" id="5572791at2"/>
<dbReference type="STRING" id="702114.A1355_10130"/>
<protein>
    <recommendedName>
        <fullName evidence="4">Twin transmembrane helix small protein</fullName>
    </recommendedName>
</protein>
<dbReference type="AlphaFoldDB" id="A0A177NDN7"/>
<name>A0A177NDN7_9GAMM</name>
<keyword evidence="3" id="KW-1185">Reference proteome</keyword>
<organism evidence="2 3">
    <name type="scientific">Methylomonas koyamae</name>
    <dbReference type="NCBI Taxonomy" id="702114"/>
    <lineage>
        <taxon>Bacteria</taxon>
        <taxon>Pseudomonadati</taxon>
        <taxon>Pseudomonadota</taxon>
        <taxon>Gammaproteobacteria</taxon>
        <taxon>Methylococcales</taxon>
        <taxon>Methylococcaceae</taxon>
        <taxon>Methylomonas</taxon>
    </lineage>
</organism>
<keyword evidence="1" id="KW-1133">Transmembrane helix</keyword>
<evidence type="ECO:0000313" key="3">
    <source>
        <dbReference type="Proteomes" id="UP000077628"/>
    </source>
</evidence>
<accession>A0A177NDN7</accession>
<reference evidence="3" key="1">
    <citation type="submission" date="2016-03" db="EMBL/GenBank/DDBJ databases">
        <authorList>
            <person name="Heylen K."/>
            <person name="De Vos P."/>
            <person name="Vekeman B."/>
        </authorList>
    </citation>
    <scope>NUCLEOTIDE SEQUENCE [LARGE SCALE GENOMIC DNA]</scope>
    <source>
        <strain evidence="3">R-45383</strain>
    </source>
</reference>
<evidence type="ECO:0000313" key="2">
    <source>
        <dbReference type="EMBL" id="OAI15961.1"/>
    </source>
</evidence>
<dbReference type="Proteomes" id="UP000077628">
    <property type="component" value="Unassembled WGS sequence"/>
</dbReference>
<evidence type="ECO:0008006" key="4">
    <source>
        <dbReference type="Google" id="ProtNLM"/>
    </source>
</evidence>
<feature type="transmembrane region" description="Helical" evidence="1">
    <location>
        <begin position="45"/>
        <end position="64"/>
    </location>
</feature>
<gene>
    <name evidence="2" type="ORF">A1355_10130</name>
</gene>
<proteinExistence type="predicted"/>
<dbReference type="NCBIfam" id="NF033233">
    <property type="entry name" value="twin_helix"/>
    <property type="match status" value="1"/>
</dbReference>
<dbReference type="Pfam" id="PF11137">
    <property type="entry name" value="DUF2909"/>
    <property type="match status" value="1"/>
</dbReference>
<keyword evidence="1" id="KW-0812">Transmembrane</keyword>
<dbReference type="RefSeq" id="WP_064030447.1">
    <property type="nucleotide sequence ID" value="NZ_LUUK01000189.1"/>
</dbReference>
<keyword evidence="1" id="KW-0472">Membrane</keyword>
<dbReference type="InterPro" id="IPR021313">
    <property type="entry name" value="DUF2909"/>
</dbReference>
<comment type="caution">
    <text evidence="2">The sequence shown here is derived from an EMBL/GenBank/DDBJ whole genome shotgun (WGS) entry which is preliminary data.</text>
</comment>
<sequence length="89" mass="9524">MPIKIFVIVAFLAILVSLGSALFHLVRHKSDEDSRKTAKALTFRIGLSLGLFILLVLALATGLIQPHGLGARMHADQKPASSAPQNPGR</sequence>
<dbReference type="EMBL" id="LUUK01000189">
    <property type="protein sequence ID" value="OAI15961.1"/>
    <property type="molecule type" value="Genomic_DNA"/>
</dbReference>
<evidence type="ECO:0000256" key="1">
    <source>
        <dbReference type="SAM" id="Phobius"/>
    </source>
</evidence>